<dbReference type="GO" id="GO:0003677">
    <property type="term" value="F:DNA binding"/>
    <property type="evidence" value="ECO:0007669"/>
    <property type="project" value="UniProtKB-KW"/>
</dbReference>
<name>A0A371WXV9_9HYPH</name>
<sequence>MVEADEKPVRRRINRVSEISERLRRIIQSGHIAVGQKLPTEAALTSQYQVSRTVVREAIASLRSDGLVESRQGAGVFVLSAGMPDSLGLTNIDPSRISSVIEMLEIRTAIEVEAAALASQRRSPAQDEAIYEGCEVIEALIKSGSATTEADLAFHFAIADATNNARFREFLTMLGSSVIPRRALQNTGDEQAPADYLNQIQAEHRQIAKAISIQDETAARDAMRRHLKGGQARYRRLLRGT</sequence>
<dbReference type="EMBL" id="QURL01000014">
    <property type="protein sequence ID" value="RFC61813.1"/>
    <property type="molecule type" value="Genomic_DNA"/>
</dbReference>
<keyword evidence="1" id="KW-0805">Transcription regulation</keyword>
<dbReference type="InterPro" id="IPR036390">
    <property type="entry name" value="WH_DNA-bd_sf"/>
</dbReference>
<dbReference type="SMART" id="SM00345">
    <property type="entry name" value="HTH_GNTR"/>
    <property type="match status" value="1"/>
</dbReference>
<dbReference type="InterPro" id="IPR000524">
    <property type="entry name" value="Tscrpt_reg_HTH_GntR"/>
</dbReference>
<dbReference type="Pfam" id="PF00392">
    <property type="entry name" value="GntR"/>
    <property type="match status" value="1"/>
</dbReference>
<dbReference type="InterPro" id="IPR036388">
    <property type="entry name" value="WH-like_DNA-bd_sf"/>
</dbReference>
<dbReference type="AlphaFoldDB" id="A0A371WXV9"/>
<dbReference type="InterPro" id="IPR008920">
    <property type="entry name" value="TF_FadR/GntR_C"/>
</dbReference>
<organism evidence="6 7">
    <name type="scientific">Fulvimarina endophytica</name>
    <dbReference type="NCBI Taxonomy" id="2293836"/>
    <lineage>
        <taxon>Bacteria</taxon>
        <taxon>Pseudomonadati</taxon>
        <taxon>Pseudomonadota</taxon>
        <taxon>Alphaproteobacteria</taxon>
        <taxon>Hyphomicrobiales</taxon>
        <taxon>Aurantimonadaceae</taxon>
        <taxon>Fulvimarina</taxon>
    </lineage>
</organism>
<dbReference type="OrthoDB" id="9809707at2"/>
<evidence type="ECO:0000259" key="4">
    <source>
        <dbReference type="SMART" id="SM00345"/>
    </source>
</evidence>
<dbReference type="PANTHER" id="PTHR43537">
    <property type="entry name" value="TRANSCRIPTIONAL REGULATOR, GNTR FAMILY"/>
    <property type="match status" value="1"/>
</dbReference>
<evidence type="ECO:0000256" key="3">
    <source>
        <dbReference type="ARBA" id="ARBA00023163"/>
    </source>
</evidence>
<evidence type="ECO:0000313" key="6">
    <source>
        <dbReference type="EMBL" id="RFC61813.1"/>
    </source>
</evidence>
<protein>
    <submittedName>
        <fullName evidence="6">FadR family transcriptional regulator</fullName>
    </submittedName>
</protein>
<gene>
    <name evidence="6" type="ORF">DYI37_19180</name>
</gene>
<dbReference type="Gene3D" id="1.20.120.530">
    <property type="entry name" value="GntR ligand-binding domain-like"/>
    <property type="match status" value="1"/>
</dbReference>
<dbReference type="Proteomes" id="UP000264310">
    <property type="component" value="Unassembled WGS sequence"/>
</dbReference>
<proteinExistence type="predicted"/>
<dbReference type="InterPro" id="IPR011711">
    <property type="entry name" value="GntR_C"/>
</dbReference>
<keyword evidence="3" id="KW-0804">Transcription</keyword>
<evidence type="ECO:0000313" key="7">
    <source>
        <dbReference type="Proteomes" id="UP000264310"/>
    </source>
</evidence>
<dbReference type="CDD" id="cd07377">
    <property type="entry name" value="WHTH_GntR"/>
    <property type="match status" value="1"/>
</dbReference>
<dbReference type="SUPFAM" id="SSF48008">
    <property type="entry name" value="GntR ligand-binding domain-like"/>
    <property type="match status" value="1"/>
</dbReference>
<feature type="domain" description="GntR C-terminal" evidence="5">
    <location>
        <begin position="102"/>
        <end position="229"/>
    </location>
</feature>
<dbReference type="PANTHER" id="PTHR43537:SF47">
    <property type="entry name" value="REGULATORY PROTEIN GNTR HTH"/>
    <property type="match status" value="1"/>
</dbReference>
<dbReference type="GO" id="GO:0003700">
    <property type="term" value="F:DNA-binding transcription factor activity"/>
    <property type="evidence" value="ECO:0007669"/>
    <property type="project" value="InterPro"/>
</dbReference>
<feature type="domain" description="HTH gntR-type" evidence="4">
    <location>
        <begin position="19"/>
        <end position="78"/>
    </location>
</feature>
<dbReference type="SUPFAM" id="SSF46785">
    <property type="entry name" value="Winged helix' DNA-binding domain"/>
    <property type="match status" value="1"/>
</dbReference>
<dbReference type="SMART" id="SM00895">
    <property type="entry name" value="FCD"/>
    <property type="match status" value="1"/>
</dbReference>
<accession>A0A371WXV9</accession>
<evidence type="ECO:0000259" key="5">
    <source>
        <dbReference type="SMART" id="SM00895"/>
    </source>
</evidence>
<dbReference type="Pfam" id="PF07729">
    <property type="entry name" value="FCD"/>
    <property type="match status" value="1"/>
</dbReference>
<comment type="caution">
    <text evidence="6">The sequence shown here is derived from an EMBL/GenBank/DDBJ whole genome shotgun (WGS) entry which is preliminary data.</text>
</comment>
<reference evidence="6 7" key="1">
    <citation type="submission" date="2018-08" db="EMBL/GenBank/DDBJ databases">
        <title>Fulvimarina sp. 85, whole genome shotgun sequence.</title>
        <authorList>
            <person name="Tuo L."/>
        </authorList>
    </citation>
    <scope>NUCLEOTIDE SEQUENCE [LARGE SCALE GENOMIC DNA]</scope>
    <source>
        <strain evidence="6 7">85</strain>
    </source>
</reference>
<keyword evidence="2" id="KW-0238">DNA-binding</keyword>
<dbReference type="Gene3D" id="1.10.10.10">
    <property type="entry name" value="Winged helix-like DNA-binding domain superfamily/Winged helix DNA-binding domain"/>
    <property type="match status" value="1"/>
</dbReference>
<dbReference type="PRINTS" id="PR00035">
    <property type="entry name" value="HTHGNTR"/>
</dbReference>
<evidence type="ECO:0000256" key="1">
    <source>
        <dbReference type="ARBA" id="ARBA00023015"/>
    </source>
</evidence>
<keyword evidence="7" id="KW-1185">Reference proteome</keyword>
<evidence type="ECO:0000256" key="2">
    <source>
        <dbReference type="ARBA" id="ARBA00023125"/>
    </source>
</evidence>